<name>A0A9P6ZPS0_9AGAM</name>
<gene>
    <name evidence="3" type="ORF">EV702DRAFT_1048050</name>
</gene>
<comment type="caution">
    <text evidence="3">The sequence shown here is derived from an EMBL/GenBank/DDBJ whole genome shotgun (WGS) entry which is preliminary data.</text>
</comment>
<evidence type="ECO:0000313" key="3">
    <source>
        <dbReference type="EMBL" id="KAG1774057.1"/>
    </source>
</evidence>
<evidence type="ECO:0000259" key="2">
    <source>
        <dbReference type="Pfam" id="PF20153"/>
    </source>
</evidence>
<keyword evidence="1" id="KW-1133">Transmembrane helix</keyword>
<dbReference type="Proteomes" id="UP000714275">
    <property type="component" value="Unassembled WGS sequence"/>
</dbReference>
<feature type="domain" description="DUF6535" evidence="2">
    <location>
        <begin position="46"/>
        <end position="200"/>
    </location>
</feature>
<keyword evidence="1" id="KW-0812">Transmembrane</keyword>
<protein>
    <recommendedName>
        <fullName evidence="2">DUF6535 domain-containing protein</fullName>
    </recommendedName>
</protein>
<dbReference type="Pfam" id="PF20153">
    <property type="entry name" value="DUF6535"/>
    <property type="match status" value="1"/>
</dbReference>
<keyword evidence="4" id="KW-1185">Reference proteome</keyword>
<sequence>MATTLKQDPLRNDYVHVQKDIPAGLSTPQPAHAFQGPPQNNKFRASYNQVVKEHDGEFLERNNSDMDIVLISSGLFSAVNTAFIIAMQPNPTTCGNSFRTHPPTPPSHLSLPQQQTRQIPIGFRAWHTMHCHSTFWLLSGLSSANSGSAITNQTIMESTDNKKLDGLEAWHFHAVLQSFLMLLQISFFLFGIALPAFVWSQQGGIAIAVMVSTAFSLFFYSFIVVASLKSSRCPFQTPAPALVRILWRRLKDWGWKGKEEMYSSYDPGELEESQETLSVA</sequence>
<accession>A0A9P6ZPS0</accession>
<dbReference type="AlphaFoldDB" id="A0A9P6ZPS0"/>
<evidence type="ECO:0000313" key="4">
    <source>
        <dbReference type="Proteomes" id="UP000714275"/>
    </source>
</evidence>
<reference evidence="3" key="1">
    <citation type="journal article" date="2020" name="New Phytol.">
        <title>Comparative genomics reveals dynamic genome evolution in host specialist ectomycorrhizal fungi.</title>
        <authorList>
            <person name="Lofgren L.A."/>
            <person name="Nguyen N.H."/>
            <person name="Vilgalys R."/>
            <person name="Ruytinx J."/>
            <person name="Liao H.L."/>
            <person name="Branco S."/>
            <person name="Kuo A."/>
            <person name="LaButti K."/>
            <person name="Lipzen A."/>
            <person name="Andreopoulos W."/>
            <person name="Pangilinan J."/>
            <person name="Riley R."/>
            <person name="Hundley H."/>
            <person name="Na H."/>
            <person name="Barry K."/>
            <person name="Grigoriev I.V."/>
            <person name="Stajich J.E."/>
            <person name="Kennedy P.G."/>
        </authorList>
    </citation>
    <scope>NUCLEOTIDE SEQUENCE</scope>
    <source>
        <strain evidence="3">DOB743</strain>
    </source>
</reference>
<feature type="transmembrane region" description="Helical" evidence="1">
    <location>
        <begin position="205"/>
        <end position="228"/>
    </location>
</feature>
<dbReference type="InterPro" id="IPR045338">
    <property type="entry name" value="DUF6535"/>
</dbReference>
<feature type="transmembrane region" description="Helical" evidence="1">
    <location>
        <begin position="179"/>
        <end position="199"/>
    </location>
</feature>
<proteinExistence type="predicted"/>
<keyword evidence="1" id="KW-0472">Membrane</keyword>
<organism evidence="3 4">
    <name type="scientific">Suillus placidus</name>
    <dbReference type="NCBI Taxonomy" id="48579"/>
    <lineage>
        <taxon>Eukaryota</taxon>
        <taxon>Fungi</taxon>
        <taxon>Dikarya</taxon>
        <taxon>Basidiomycota</taxon>
        <taxon>Agaricomycotina</taxon>
        <taxon>Agaricomycetes</taxon>
        <taxon>Agaricomycetidae</taxon>
        <taxon>Boletales</taxon>
        <taxon>Suillineae</taxon>
        <taxon>Suillaceae</taxon>
        <taxon>Suillus</taxon>
    </lineage>
</organism>
<dbReference type="OrthoDB" id="3219854at2759"/>
<evidence type="ECO:0000256" key="1">
    <source>
        <dbReference type="SAM" id="Phobius"/>
    </source>
</evidence>
<dbReference type="EMBL" id="JABBWD010000045">
    <property type="protein sequence ID" value="KAG1774057.1"/>
    <property type="molecule type" value="Genomic_DNA"/>
</dbReference>